<dbReference type="AlphaFoldDB" id="A0A916ZE40"/>
<reference evidence="2" key="1">
    <citation type="journal article" date="2014" name="Int. J. Syst. Evol. Microbiol.">
        <title>Complete genome sequence of Corynebacterium casei LMG S-19264T (=DSM 44701T), isolated from a smear-ripened cheese.</title>
        <authorList>
            <consortium name="US DOE Joint Genome Institute (JGI-PGF)"/>
            <person name="Walter F."/>
            <person name="Albersmeier A."/>
            <person name="Kalinowski J."/>
            <person name="Ruckert C."/>
        </authorList>
    </citation>
    <scope>NUCLEOTIDE SEQUENCE</scope>
    <source>
        <strain evidence="2">CGMCC 1.15178</strain>
    </source>
</reference>
<organism evidence="2 3">
    <name type="scientific">Paenibacillus nasutitermitis</name>
    <dbReference type="NCBI Taxonomy" id="1652958"/>
    <lineage>
        <taxon>Bacteria</taxon>
        <taxon>Bacillati</taxon>
        <taxon>Bacillota</taxon>
        <taxon>Bacilli</taxon>
        <taxon>Bacillales</taxon>
        <taxon>Paenibacillaceae</taxon>
        <taxon>Paenibacillus</taxon>
    </lineage>
</organism>
<dbReference type="InterPro" id="IPR015943">
    <property type="entry name" value="WD40/YVTN_repeat-like_dom_sf"/>
</dbReference>
<proteinExistence type="predicted"/>
<name>A0A916ZE40_9BACL</name>
<feature type="domain" description="SLH" evidence="1">
    <location>
        <begin position="1084"/>
        <end position="1145"/>
    </location>
</feature>
<dbReference type="Pfam" id="PF00395">
    <property type="entry name" value="SLH"/>
    <property type="match status" value="3"/>
</dbReference>
<dbReference type="Gene3D" id="2.130.10.10">
    <property type="entry name" value="YVTN repeat-like/Quinoprotein amine dehydrogenase"/>
    <property type="match status" value="2"/>
</dbReference>
<evidence type="ECO:0000313" key="2">
    <source>
        <dbReference type="EMBL" id="GGD91312.1"/>
    </source>
</evidence>
<dbReference type="InterPro" id="IPR051465">
    <property type="entry name" value="Cell_Envelope_Struct_Comp"/>
</dbReference>
<sequence>MLAQLVFLPSQSSRLVSASPQEIASSGITLSLPGKELTEWVLDETSGNIYALAREANQLLFIRYSDLTLLKTIDIGSVPTDLVIDQGKIYVGLGGAHQIKVVDIATGTIEKTLATGRTVNRLSKDNQYIYYLSSSDYAVMKYDLNAGTESAIAPPGGGSFNFTDLEVNIEKNLLYLAGSDFMALDLGDNSRVVSRINANGYNFGKPVIAQGDDVYYGSRRLDATNLELVKGTYTAFTDYHFDKLLQVRDQVVVTSRHIYDKETYRVLANLANFPNESSLALMDSNQNVYIFSYQTISKTKIELPALSYDGHTPSVNQLDLRSPITQWVSDNNHIYALSTENTLLTINKDTMTVDKESYIGSKPVDLDLYNGSLYIANNGSSSIGIVNAADSTVSAAAQLSARMPLQAAAYEDKLFFTSTNIARSNNTLSVYSSVTQSVYEIKNGYFDIDANHIVISPEKGMLYASDDNNMYGIELQHPYKVHNLVNGFGYSTRTLFIDGDAIYAGTKKYSTDQPAQLLATFPDQAIYAKGAYVFTQNAVYDSNSSAKLFDLPFEVGLVDMDASGSVYLVRGNKDPFFTETSGMNQVYKFNSIEDVSHYMDTFTPGESVFLDTNDEAGLVSGFVVFEPAGNDADVDHYTLFFMNEDKQRGQIIGEVYKEDLDNGLYYYNLYGRYPQADQTHIAIFANIKANNNGRYRQSTAYSRTRLWDMPTFLADSITFNDTDSNPNTIGGALSWLPASKEMAGSVYEVYFAGADGIIGSRIASVNTKQAAYQITIPSGTPIPDQALTLAVLYTDNEGETAPYYSITPVLDRITRTPVLEDIKVTNRAGTVNDSITVSQLQAGETVRIYSDEGELLNTATLPPGRSELTINVTHLNAGGGSIYLTLQAPGKAESLVFTKAYLNEYIDNSNGGNGGGTGGGPVGGGGGFGGFGGIIPSPSNDKVTSTNGQLTLPAGKSGEVSVDEGLTVSIPANATNKELKLTIEKVANTQNFITNQEVLVSSIYEILKDFTENFNNPVTLTFVFNPASLKDNQRAVVFYYDETKKTWVEVPGGKINGNKISVDVNHFTKYAVLAVDKPKTVPDKAVPSFSDISGYWAEANIKLAVSNGIVSGYPDGTFKPKSTVTRAEFAVMLMNTLKPQAEATAPLTFTDSAKIGAWAQDAVAQAVQAGYIKGYEDGTFRPSAEITRAEMAAILAKVLGQPAEEAAGTSFADDTDIPKWARSSVALVQQQGIIQGKSNNRFAPDDHATRAEAVTVLLKVLDQKSK</sequence>
<dbReference type="PROSITE" id="PS51272">
    <property type="entry name" value="SLH"/>
    <property type="match status" value="3"/>
</dbReference>
<dbReference type="PANTHER" id="PTHR43308:SF5">
    <property type="entry name" value="S-LAYER PROTEIN _ PEPTIDOGLYCAN ENDO-BETA-N-ACETYLGLUCOSAMINIDASE"/>
    <property type="match status" value="1"/>
</dbReference>
<dbReference type="Gene3D" id="2.60.220.30">
    <property type="match status" value="1"/>
</dbReference>
<feature type="domain" description="SLH" evidence="1">
    <location>
        <begin position="1146"/>
        <end position="1209"/>
    </location>
</feature>
<keyword evidence="3" id="KW-1185">Reference proteome</keyword>
<dbReference type="InterPro" id="IPR001119">
    <property type="entry name" value="SLH_dom"/>
</dbReference>
<dbReference type="Proteomes" id="UP000612456">
    <property type="component" value="Unassembled WGS sequence"/>
</dbReference>
<feature type="domain" description="SLH" evidence="1">
    <location>
        <begin position="1211"/>
        <end position="1266"/>
    </location>
</feature>
<evidence type="ECO:0000259" key="1">
    <source>
        <dbReference type="PROSITE" id="PS51272"/>
    </source>
</evidence>
<accession>A0A916ZE40</accession>
<protein>
    <recommendedName>
        <fullName evidence="1">SLH domain-containing protein</fullName>
    </recommendedName>
</protein>
<dbReference type="SUPFAM" id="SSF63825">
    <property type="entry name" value="YWTD domain"/>
    <property type="match status" value="2"/>
</dbReference>
<comment type="caution">
    <text evidence="2">The sequence shown here is derived from an EMBL/GenBank/DDBJ whole genome shotgun (WGS) entry which is preliminary data.</text>
</comment>
<gene>
    <name evidence="2" type="ORF">GCM10010911_57520</name>
</gene>
<reference evidence="2" key="2">
    <citation type="submission" date="2020-09" db="EMBL/GenBank/DDBJ databases">
        <authorList>
            <person name="Sun Q."/>
            <person name="Zhou Y."/>
        </authorList>
    </citation>
    <scope>NUCLEOTIDE SEQUENCE</scope>
    <source>
        <strain evidence="2">CGMCC 1.15178</strain>
    </source>
</reference>
<dbReference type="PANTHER" id="PTHR43308">
    <property type="entry name" value="OUTER MEMBRANE PROTEIN ALPHA-RELATED"/>
    <property type="match status" value="1"/>
</dbReference>
<dbReference type="EMBL" id="BMHP01000005">
    <property type="protein sequence ID" value="GGD91312.1"/>
    <property type="molecule type" value="Genomic_DNA"/>
</dbReference>
<evidence type="ECO:0000313" key="3">
    <source>
        <dbReference type="Proteomes" id="UP000612456"/>
    </source>
</evidence>